<dbReference type="RefSeq" id="WP_104433324.1">
    <property type="nucleotide sequence ID" value="NZ_PTJA01000001.1"/>
</dbReference>
<keyword evidence="5 7" id="KW-0472">Membrane</keyword>
<evidence type="ECO:0000256" key="3">
    <source>
        <dbReference type="ARBA" id="ARBA00022781"/>
    </source>
</evidence>
<dbReference type="AlphaFoldDB" id="A0A2S6HY22"/>
<evidence type="ECO:0000256" key="5">
    <source>
        <dbReference type="ARBA" id="ARBA00023136"/>
    </source>
</evidence>
<keyword evidence="2 7" id="KW-0813">Transport</keyword>
<reference evidence="8 9" key="1">
    <citation type="submission" date="2018-02" db="EMBL/GenBank/DDBJ databases">
        <title>Genomic Encyclopedia of Archaeal and Bacterial Type Strains, Phase II (KMG-II): from individual species to whole genera.</title>
        <authorList>
            <person name="Goeker M."/>
        </authorList>
    </citation>
    <scope>NUCLEOTIDE SEQUENCE [LARGE SCALE GENOMIC DNA]</scope>
    <source>
        <strain evidence="8 9">DSM 3808</strain>
    </source>
</reference>
<comment type="subcellular location">
    <subcellularLocation>
        <location evidence="7">Cell membrane</location>
        <topology evidence="7">Peripheral membrane protein</topology>
    </subcellularLocation>
    <subcellularLocation>
        <location evidence="1">Membrane</location>
    </subcellularLocation>
</comment>
<gene>
    <name evidence="7" type="primary">atpH</name>
    <name evidence="8" type="ORF">BXY41_10114</name>
</gene>
<accession>A0A2S6HY22</accession>
<evidence type="ECO:0000313" key="8">
    <source>
        <dbReference type="EMBL" id="PPK82958.1"/>
    </source>
</evidence>
<dbReference type="SUPFAM" id="SSF47928">
    <property type="entry name" value="N-terminal domain of the delta subunit of the F1F0-ATP synthase"/>
    <property type="match status" value="1"/>
</dbReference>
<dbReference type="Gene3D" id="1.10.520.20">
    <property type="entry name" value="N-terminal domain of the delta subunit of the F1F0-ATP synthase"/>
    <property type="match status" value="1"/>
</dbReference>
<dbReference type="HAMAP" id="MF_01416">
    <property type="entry name" value="ATP_synth_delta_bact"/>
    <property type="match status" value="1"/>
</dbReference>
<dbReference type="Pfam" id="PF00213">
    <property type="entry name" value="OSCP"/>
    <property type="match status" value="1"/>
</dbReference>
<keyword evidence="7" id="KW-0139">CF(1)</keyword>
<comment type="similarity">
    <text evidence="7">Belongs to the ATPase delta chain family.</text>
</comment>
<dbReference type="GO" id="GO:0045259">
    <property type="term" value="C:proton-transporting ATP synthase complex"/>
    <property type="evidence" value="ECO:0007669"/>
    <property type="project" value="UniProtKB-KW"/>
</dbReference>
<dbReference type="InterPro" id="IPR026015">
    <property type="entry name" value="ATP_synth_OSCP/delta_N_sf"/>
</dbReference>
<keyword evidence="7" id="KW-1003">Cell membrane</keyword>
<evidence type="ECO:0000256" key="6">
    <source>
        <dbReference type="ARBA" id="ARBA00023310"/>
    </source>
</evidence>
<dbReference type="InterPro" id="IPR000711">
    <property type="entry name" value="ATPase_OSCP/dsu"/>
</dbReference>
<dbReference type="OrthoDB" id="9802471at2"/>
<dbReference type="Proteomes" id="UP000237749">
    <property type="component" value="Unassembled WGS sequence"/>
</dbReference>
<comment type="function">
    <text evidence="7">This protein is part of the stalk that links CF(0) to CF(1). It either transmits conformational changes from CF(0) to CF(1) or is implicated in proton conduction.</text>
</comment>
<evidence type="ECO:0000256" key="4">
    <source>
        <dbReference type="ARBA" id="ARBA00023065"/>
    </source>
</evidence>
<keyword evidence="9" id="KW-1185">Reference proteome</keyword>
<evidence type="ECO:0000256" key="7">
    <source>
        <dbReference type="HAMAP-Rule" id="MF_01416"/>
    </source>
</evidence>
<protein>
    <recommendedName>
        <fullName evidence="7">ATP synthase subunit delta</fullName>
    </recommendedName>
    <alternativeName>
        <fullName evidence="7">ATP synthase F(1) sector subunit delta</fullName>
    </alternativeName>
    <alternativeName>
        <fullName evidence="7">F-type ATPase subunit delta</fullName>
        <shortName evidence="7">F-ATPase subunit delta</shortName>
    </alternativeName>
</protein>
<dbReference type="GO" id="GO:0005886">
    <property type="term" value="C:plasma membrane"/>
    <property type="evidence" value="ECO:0007669"/>
    <property type="project" value="UniProtKB-SubCell"/>
</dbReference>
<dbReference type="PRINTS" id="PR00125">
    <property type="entry name" value="ATPASEDELTA"/>
</dbReference>
<dbReference type="PANTHER" id="PTHR11910">
    <property type="entry name" value="ATP SYNTHASE DELTA CHAIN"/>
    <property type="match status" value="1"/>
</dbReference>
<comment type="function">
    <text evidence="7">F(1)F(0) ATP synthase produces ATP from ADP in the presence of a proton or sodium gradient. F-type ATPases consist of two structural domains, F(1) containing the extramembraneous catalytic core and F(0) containing the membrane proton channel, linked together by a central stalk and a peripheral stalk. During catalysis, ATP synthesis in the catalytic domain of F(1) is coupled via a rotary mechanism of the central stalk subunits to proton translocation.</text>
</comment>
<dbReference type="EMBL" id="PTJA01000001">
    <property type="protein sequence ID" value="PPK82958.1"/>
    <property type="molecule type" value="Genomic_DNA"/>
</dbReference>
<keyword evidence="6 7" id="KW-0066">ATP synthesis</keyword>
<comment type="caution">
    <text evidence="8">The sequence shown here is derived from an EMBL/GenBank/DDBJ whole genome shotgun (WGS) entry which is preliminary data.</text>
</comment>
<organism evidence="8 9">
    <name type="scientific">Lacrimispora xylanisolvens</name>
    <dbReference type="NCBI Taxonomy" id="384636"/>
    <lineage>
        <taxon>Bacteria</taxon>
        <taxon>Bacillati</taxon>
        <taxon>Bacillota</taxon>
        <taxon>Clostridia</taxon>
        <taxon>Lachnospirales</taxon>
        <taxon>Lachnospiraceae</taxon>
        <taxon>Lacrimispora</taxon>
    </lineage>
</organism>
<dbReference type="NCBIfam" id="TIGR01145">
    <property type="entry name" value="ATP_synt_delta"/>
    <property type="match status" value="1"/>
</dbReference>
<proteinExistence type="inferred from homology"/>
<name>A0A2S6HY22_9FIRM</name>
<keyword evidence="3 7" id="KW-0375">Hydrogen ion transport</keyword>
<evidence type="ECO:0000313" key="9">
    <source>
        <dbReference type="Proteomes" id="UP000237749"/>
    </source>
</evidence>
<evidence type="ECO:0000256" key="2">
    <source>
        <dbReference type="ARBA" id="ARBA00022448"/>
    </source>
</evidence>
<keyword evidence="4 7" id="KW-0406">Ion transport</keyword>
<sequence length="167" mass="19386">MMQAAINYGKVLFELSIPKSVIEEAALTFKTVPELKRALSSPIVAKSSKHRVIERIFPEEIKNFLKVLVDRRDMNIVEDAFEAWRSYTVEKEGALEAFLYYVTEPEEEQLQEIKAMLGRKYGKKDIRLRLIKDPGLIGGFILRVGDVETDWSLKGRLRQLEQNIMRR</sequence>
<dbReference type="GO" id="GO:0046933">
    <property type="term" value="F:proton-transporting ATP synthase activity, rotational mechanism"/>
    <property type="evidence" value="ECO:0007669"/>
    <property type="project" value="UniProtKB-UniRule"/>
</dbReference>
<evidence type="ECO:0000256" key="1">
    <source>
        <dbReference type="ARBA" id="ARBA00004370"/>
    </source>
</evidence>